<dbReference type="RefSeq" id="XP_037221090.1">
    <property type="nucleotide sequence ID" value="XM_037363169.1"/>
</dbReference>
<keyword evidence="4" id="KW-1185">Reference proteome</keyword>
<gene>
    <name evidence="3" type="ORF">MIND_00643400</name>
</gene>
<proteinExistence type="predicted"/>
<keyword evidence="1" id="KW-0472">Membrane</keyword>
<organism evidence="3 4">
    <name type="scientific">Mycena indigotica</name>
    <dbReference type="NCBI Taxonomy" id="2126181"/>
    <lineage>
        <taxon>Eukaryota</taxon>
        <taxon>Fungi</taxon>
        <taxon>Dikarya</taxon>
        <taxon>Basidiomycota</taxon>
        <taxon>Agaricomycotina</taxon>
        <taxon>Agaricomycetes</taxon>
        <taxon>Agaricomycetidae</taxon>
        <taxon>Agaricales</taxon>
        <taxon>Marasmiineae</taxon>
        <taxon>Mycenaceae</taxon>
        <taxon>Mycena</taxon>
    </lineage>
</organism>
<feature type="transmembrane region" description="Helical" evidence="1">
    <location>
        <begin position="172"/>
        <end position="196"/>
    </location>
</feature>
<comment type="caution">
    <text evidence="3">The sequence shown here is derived from an EMBL/GenBank/DDBJ whole genome shotgun (WGS) entry which is preliminary data.</text>
</comment>
<accession>A0A8H6SRX8</accession>
<evidence type="ECO:0000256" key="2">
    <source>
        <dbReference type="SAM" id="SignalP"/>
    </source>
</evidence>
<protein>
    <submittedName>
        <fullName evidence="3">F-box domain-containing protein</fullName>
    </submittedName>
</protein>
<feature type="signal peptide" evidence="2">
    <location>
        <begin position="1"/>
        <end position="18"/>
    </location>
</feature>
<keyword evidence="1" id="KW-1133">Transmembrane helix</keyword>
<dbReference type="Proteomes" id="UP000636479">
    <property type="component" value="Unassembled WGS sequence"/>
</dbReference>
<keyword evidence="2" id="KW-0732">Signal</keyword>
<dbReference type="GeneID" id="59345685"/>
<dbReference type="AlphaFoldDB" id="A0A8H6SRX8"/>
<evidence type="ECO:0000313" key="3">
    <source>
        <dbReference type="EMBL" id="KAF7304118.1"/>
    </source>
</evidence>
<dbReference type="OrthoDB" id="3233375at2759"/>
<keyword evidence="1" id="KW-0812">Transmembrane</keyword>
<evidence type="ECO:0000313" key="4">
    <source>
        <dbReference type="Proteomes" id="UP000636479"/>
    </source>
</evidence>
<dbReference type="EMBL" id="JACAZF010000005">
    <property type="protein sequence ID" value="KAF7304118.1"/>
    <property type="molecule type" value="Genomic_DNA"/>
</dbReference>
<sequence>MKLSILTFVVASVGLAAASPMRVVIVSSPGTGGVEGVAELIRPLPAASMSLPRPHLPFRPMPIVEGGVVVTPMPFVEAQAKKPCGSHSAARLRQKAAQVIAAFKNAFHHAHQPEAAATVANGRTPGGDRLQVIHLDPVMATPTPIAGPVDESQFFDRLELALGRLGPWEGGLMAFVIGCGIGVLLRMFYILTLLAVRAIRAPCTKSTDDYYYGDVALEEDAEEIFVAPPMYTVAVPVVVDEKAEERK</sequence>
<evidence type="ECO:0000256" key="1">
    <source>
        <dbReference type="SAM" id="Phobius"/>
    </source>
</evidence>
<name>A0A8H6SRX8_9AGAR</name>
<feature type="chain" id="PRO_5034127747" evidence="2">
    <location>
        <begin position="19"/>
        <end position="247"/>
    </location>
</feature>
<reference evidence="3" key="1">
    <citation type="submission" date="2020-05" db="EMBL/GenBank/DDBJ databases">
        <title>Mycena genomes resolve the evolution of fungal bioluminescence.</title>
        <authorList>
            <person name="Tsai I.J."/>
        </authorList>
    </citation>
    <scope>NUCLEOTIDE SEQUENCE</scope>
    <source>
        <strain evidence="3">171206Taipei</strain>
    </source>
</reference>